<proteinExistence type="predicted"/>
<reference evidence="1" key="1">
    <citation type="journal article" date="2015" name="Nature">
        <title>Complex archaea that bridge the gap between prokaryotes and eukaryotes.</title>
        <authorList>
            <person name="Spang A."/>
            <person name="Saw J.H."/>
            <person name="Jorgensen S.L."/>
            <person name="Zaremba-Niedzwiedzka K."/>
            <person name="Martijn J."/>
            <person name="Lind A.E."/>
            <person name="van Eijk R."/>
            <person name="Schleper C."/>
            <person name="Guy L."/>
            <person name="Ettema T.J."/>
        </authorList>
    </citation>
    <scope>NUCLEOTIDE SEQUENCE</scope>
</reference>
<protein>
    <submittedName>
        <fullName evidence="1">Uncharacterized protein</fullName>
    </submittedName>
</protein>
<evidence type="ECO:0000313" key="1">
    <source>
        <dbReference type="EMBL" id="KKM17574.1"/>
    </source>
</evidence>
<dbReference type="EMBL" id="LAZR01014417">
    <property type="protein sequence ID" value="KKM17574.1"/>
    <property type="molecule type" value="Genomic_DNA"/>
</dbReference>
<organism evidence="1">
    <name type="scientific">marine sediment metagenome</name>
    <dbReference type="NCBI Taxonomy" id="412755"/>
    <lineage>
        <taxon>unclassified sequences</taxon>
        <taxon>metagenomes</taxon>
        <taxon>ecological metagenomes</taxon>
    </lineage>
</organism>
<gene>
    <name evidence="1" type="ORF">LCGC14_1674430</name>
</gene>
<accession>A0A0F9ICW6</accession>
<name>A0A0F9ICW6_9ZZZZ</name>
<sequence length="130" mass="14139">MTKRRSPHKGRTNCYVSPSSSRWCGPFPFHEIVMSVPIGAIRTAPVAFMRILPVTVANDRSTLVVDTSPLISIAAIVTCSVAADVSNASVNFCQCGYTNSPIPIHYPTSLHIVYNGPTINHRNIAGVHRH</sequence>
<comment type="caution">
    <text evidence="1">The sequence shown here is derived from an EMBL/GenBank/DDBJ whole genome shotgun (WGS) entry which is preliminary data.</text>
</comment>
<dbReference type="AlphaFoldDB" id="A0A0F9ICW6"/>